<evidence type="ECO:0000313" key="5">
    <source>
        <dbReference type="EMBL" id="CAK85198.1"/>
    </source>
</evidence>
<evidence type="ECO:0000256" key="2">
    <source>
        <dbReference type="PROSITE-ProRule" id="PRU00117"/>
    </source>
</evidence>
<dbReference type="GO" id="GO:0005634">
    <property type="term" value="C:nucleus"/>
    <property type="evidence" value="ECO:0000318"/>
    <property type="project" value="GO_Central"/>
</dbReference>
<dbReference type="EMBL" id="CT868540">
    <property type="protein sequence ID" value="CAK85198.1"/>
    <property type="molecule type" value="Genomic_DNA"/>
</dbReference>
<feature type="region of interest" description="Disordered" evidence="3">
    <location>
        <begin position="397"/>
        <end position="445"/>
    </location>
</feature>
<evidence type="ECO:0000259" key="4">
    <source>
        <dbReference type="SMART" id="SM00322"/>
    </source>
</evidence>
<dbReference type="STRING" id="5888.A0DQ81"/>
<name>A0DQ81_PARTE</name>
<feature type="domain" description="K Homology" evidence="4">
    <location>
        <begin position="293"/>
        <end position="367"/>
    </location>
</feature>
<evidence type="ECO:0000313" key="6">
    <source>
        <dbReference type="Proteomes" id="UP000000600"/>
    </source>
</evidence>
<dbReference type="Gene3D" id="3.30.1370.10">
    <property type="entry name" value="K Homology domain, type 1"/>
    <property type="match status" value="2"/>
</dbReference>
<dbReference type="OMA" id="PFQAKIV"/>
<proteinExistence type="predicted"/>
<dbReference type="SUPFAM" id="SSF54791">
    <property type="entry name" value="Eukaryotic type KH-domain (KH-domain type I)"/>
    <property type="match status" value="2"/>
</dbReference>
<evidence type="ECO:0000256" key="1">
    <source>
        <dbReference type="ARBA" id="ARBA00022737"/>
    </source>
</evidence>
<dbReference type="FunCoup" id="A0DQ81">
    <property type="interactions" value="232"/>
</dbReference>
<reference evidence="5 6" key="1">
    <citation type="journal article" date="2006" name="Nature">
        <title>Global trends of whole-genome duplications revealed by the ciliate Paramecium tetraurelia.</title>
        <authorList>
            <consortium name="Genoscope"/>
            <person name="Aury J.-M."/>
            <person name="Jaillon O."/>
            <person name="Duret L."/>
            <person name="Noel B."/>
            <person name="Jubin C."/>
            <person name="Porcel B.M."/>
            <person name="Segurens B."/>
            <person name="Daubin V."/>
            <person name="Anthouard V."/>
            <person name="Aiach N."/>
            <person name="Arnaiz O."/>
            <person name="Billaut A."/>
            <person name="Beisson J."/>
            <person name="Blanc I."/>
            <person name="Bouhouche K."/>
            <person name="Camara F."/>
            <person name="Duharcourt S."/>
            <person name="Guigo R."/>
            <person name="Gogendeau D."/>
            <person name="Katinka M."/>
            <person name="Keller A.-M."/>
            <person name="Kissmehl R."/>
            <person name="Klotz C."/>
            <person name="Koll F."/>
            <person name="Le Moue A."/>
            <person name="Lepere C."/>
            <person name="Malinsky S."/>
            <person name="Nowacki M."/>
            <person name="Nowak J.K."/>
            <person name="Plattner H."/>
            <person name="Poulain J."/>
            <person name="Ruiz F."/>
            <person name="Serrano V."/>
            <person name="Zagulski M."/>
            <person name="Dessen P."/>
            <person name="Betermier M."/>
            <person name="Weissenbach J."/>
            <person name="Scarpelli C."/>
            <person name="Schachter V."/>
            <person name="Sperling L."/>
            <person name="Meyer E."/>
            <person name="Cohen J."/>
            <person name="Wincker P."/>
        </authorList>
    </citation>
    <scope>NUCLEOTIDE SEQUENCE [LARGE SCALE GENOMIC DNA]</scope>
    <source>
        <strain evidence="5 6">Stock d4-2</strain>
    </source>
</reference>
<dbReference type="InterPro" id="IPR036612">
    <property type="entry name" value="KH_dom_type_1_sf"/>
</dbReference>
<keyword evidence="2" id="KW-0694">RNA-binding</keyword>
<dbReference type="RefSeq" id="XP_001452595.1">
    <property type="nucleotide sequence ID" value="XM_001452558.1"/>
</dbReference>
<dbReference type="SMART" id="SM00322">
    <property type="entry name" value="KH"/>
    <property type="match status" value="2"/>
</dbReference>
<gene>
    <name evidence="5" type="ORF">GSPATT00002598001</name>
</gene>
<keyword evidence="1" id="KW-0677">Repeat</keyword>
<sequence length="514" mass="58841">MSKDLGEEQGLSGQSSRSFSPQQPRRKKQFQIDFFIEWKYIEQDQLKPYFRGCESTIISIIQSQYDVKSIQLNRNNQIPGLEGTAFSIIESDDSKLNLQLEAVNKILSLIEQKKNPTFEMMMLIPEGMEILQTLGTVSYLIGTSGKQIKNIQLETKTDVVVNNAINKFSLRSVKIAGQSDCIYNAIKLITNKLHQRGITEDDYIKRAEPLDPGKVVTKVQLVFTEIIIDYILKNKDLEKKYQIKMKAKSINEVPIKNKLKKDEEILQLVGTLKNVQEAIKSIIRKISSQFKRLEFDVRVVMPSNFASKLIGAKGCQIKELANKAKGAQIKVMSDKDDSDIGQYCLVQVIGSVEHKLEATVLILEQIECFKNGGPILESGKYINENFAQQYKNSVSIQDIKQKRQKSSSSRSSRRLRSRSDSNKRHKKQKKSRSTSSNQRKTKQHPFQAKIVVPINLIEQMKKKLNRIGKEQGVNIQADNKEFRDEFVLKLRGEMKNCLNAIQHILSEQCKLQRR</sequence>
<accession>A0DQ81</accession>
<dbReference type="InterPro" id="IPR004088">
    <property type="entry name" value="KH_dom_type_1"/>
</dbReference>
<dbReference type="Proteomes" id="UP000000600">
    <property type="component" value="Unassembled WGS sequence"/>
</dbReference>
<dbReference type="GO" id="GO:0005737">
    <property type="term" value="C:cytoplasm"/>
    <property type="evidence" value="ECO:0000318"/>
    <property type="project" value="GO_Central"/>
</dbReference>
<dbReference type="InParanoid" id="A0DQ81"/>
<keyword evidence="6" id="KW-1185">Reference proteome</keyword>
<feature type="compositionally biased region" description="Basic residues" evidence="3">
    <location>
        <begin position="423"/>
        <end position="432"/>
    </location>
</feature>
<dbReference type="Pfam" id="PF00013">
    <property type="entry name" value="KH_1"/>
    <property type="match status" value="2"/>
</dbReference>
<feature type="domain" description="K Homology" evidence="4">
    <location>
        <begin position="116"/>
        <end position="194"/>
    </location>
</feature>
<dbReference type="HOGENOM" id="CLU_527314_0_0_1"/>
<feature type="region of interest" description="Disordered" evidence="3">
    <location>
        <begin position="1"/>
        <end position="26"/>
    </location>
</feature>
<dbReference type="CDD" id="cd00105">
    <property type="entry name" value="KH-I"/>
    <property type="match status" value="1"/>
</dbReference>
<dbReference type="PANTHER" id="PTHR10288">
    <property type="entry name" value="KH DOMAIN CONTAINING RNA BINDING PROTEIN"/>
    <property type="match status" value="1"/>
</dbReference>
<dbReference type="eggNOG" id="ENOG502SQ3B">
    <property type="taxonomic scope" value="Eukaryota"/>
</dbReference>
<dbReference type="AlphaFoldDB" id="A0DQ81"/>
<protein>
    <recommendedName>
        <fullName evidence="4">K Homology domain-containing protein</fullName>
    </recommendedName>
</protein>
<dbReference type="KEGG" id="ptm:GSPATT00002598001"/>
<feature type="compositionally biased region" description="Low complexity" evidence="3">
    <location>
        <begin position="12"/>
        <end position="23"/>
    </location>
</feature>
<evidence type="ECO:0000256" key="3">
    <source>
        <dbReference type="SAM" id="MobiDB-lite"/>
    </source>
</evidence>
<dbReference type="OrthoDB" id="441329at2759"/>
<dbReference type="PROSITE" id="PS50084">
    <property type="entry name" value="KH_TYPE_1"/>
    <property type="match status" value="2"/>
</dbReference>
<dbReference type="InterPro" id="IPR004087">
    <property type="entry name" value="KH_dom"/>
</dbReference>
<dbReference type="GO" id="GO:0003729">
    <property type="term" value="F:mRNA binding"/>
    <property type="evidence" value="ECO:0000318"/>
    <property type="project" value="GO_Central"/>
</dbReference>
<organism evidence="5 6">
    <name type="scientific">Paramecium tetraurelia</name>
    <dbReference type="NCBI Taxonomy" id="5888"/>
    <lineage>
        <taxon>Eukaryota</taxon>
        <taxon>Sar</taxon>
        <taxon>Alveolata</taxon>
        <taxon>Ciliophora</taxon>
        <taxon>Intramacronucleata</taxon>
        <taxon>Oligohymenophorea</taxon>
        <taxon>Peniculida</taxon>
        <taxon>Parameciidae</taxon>
        <taxon>Paramecium</taxon>
    </lineage>
</organism>
<dbReference type="GeneID" id="5038380"/>